<evidence type="ECO:0000259" key="2">
    <source>
        <dbReference type="Pfam" id="PF00266"/>
    </source>
</evidence>
<sequence>MVLQRTRSSSAEVIDCGASARKHFLFDADYLNLNHGSFGAIPREVRDVQRHYQDACEAKPDVFIRYTFPRLLSASRSVIASYLSAPKSDVVYVGNATIALNTVLRNLRFAEGDVCIYFSTIYGGIEKTLLYLAESTPLRVHRIPLVYPLTDAEILTTFRNALTEIRAANLTPKIAVYDTVSSLPGVRFPFETLTPLCRKEGVLSCIDAAHCAGQLPINLADLDPDFFVTNLHKWLHVPRPCAILYVPLRHQALMRTSLPTSHGFVPKALEGKVNNPLPSTGEPLSEFEANFEFVGTLDTTAYICVPAALHWRSKLRWQDRVGEEAVMGYCNDQAKAGGKFVADVLRTDVLENEEGSLGKCAFSNVRLPLDYDTLVGGGAIEWNKVVDIARWIEEMLVREHGTFVAVIFHDRSWYVRLSGQVYLTMDDWARASKWLEAVCDRAREKKW</sequence>
<accession>A0A9P4MLJ5</accession>
<name>A0A9P4MLJ5_9PEZI</name>
<dbReference type="OrthoDB" id="5978656at2759"/>
<dbReference type="AlphaFoldDB" id="A0A9P4MLJ5"/>
<organism evidence="3 4">
    <name type="scientific">Myriangium duriaei CBS 260.36</name>
    <dbReference type="NCBI Taxonomy" id="1168546"/>
    <lineage>
        <taxon>Eukaryota</taxon>
        <taxon>Fungi</taxon>
        <taxon>Dikarya</taxon>
        <taxon>Ascomycota</taxon>
        <taxon>Pezizomycotina</taxon>
        <taxon>Dothideomycetes</taxon>
        <taxon>Dothideomycetidae</taxon>
        <taxon>Myriangiales</taxon>
        <taxon>Myriangiaceae</taxon>
        <taxon>Myriangium</taxon>
    </lineage>
</organism>
<evidence type="ECO:0000313" key="4">
    <source>
        <dbReference type="Proteomes" id="UP000799439"/>
    </source>
</evidence>
<keyword evidence="1" id="KW-0663">Pyridoxal phosphate</keyword>
<dbReference type="PANTHER" id="PTHR43092:SF2">
    <property type="entry name" value="HERCYNYLCYSTEINE SULFOXIDE LYASE"/>
    <property type="match status" value="1"/>
</dbReference>
<dbReference type="Pfam" id="PF00266">
    <property type="entry name" value="Aminotran_5"/>
    <property type="match status" value="1"/>
</dbReference>
<dbReference type="GO" id="GO:0016740">
    <property type="term" value="F:transferase activity"/>
    <property type="evidence" value="ECO:0007669"/>
    <property type="project" value="UniProtKB-KW"/>
</dbReference>
<protein>
    <submittedName>
        <fullName evidence="3">PLP-dependent transferase</fullName>
    </submittedName>
</protein>
<dbReference type="SUPFAM" id="SSF53383">
    <property type="entry name" value="PLP-dependent transferases"/>
    <property type="match status" value="1"/>
</dbReference>
<dbReference type="PANTHER" id="PTHR43092">
    <property type="entry name" value="L-CYSTEINE DESULFHYDRASE"/>
    <property type="match status" value="1"/>
</dbReference>
<feature type="domain" description="Aminotransferase class V" evidence="2">
    <location>
        <begin position="71"/>
        <end position="315"/>
    </location>
</feature>
<evidence type="ECO:0000313" key="3">
    <source>
        <dbReference type="EMBL" id="KAF2154274.1"/>
    </source>
</evidence>
<dbReference type="Gene3D" id="3.40.640.10">
    <property type="entry name" value="Type I PLP-dependent aspartate aminotransferase-like (Major domain)"/>
    <property type="match status" value="1"/>
</dbReference>
<gene>
    <name evidence="3" type="ORF">K461DRAFT_224008</name>
</gene>
<dbReference type="InterPro" id="IPR015421">
    <property type="entry name" value="PyrdxlP-dep_Trfase_major"/>
</dbReference>
<evidence type="ECO:0000256" key="1">
    <source>
        <dbReference type="ARBA" id="ARBA00022898"/>
    </source>
</evidence>
<dbReference type="InterPro" id="IPR000192">
    <property type="entry name" value="Aminotrans_V_dom"/>
</dbReference>
<reference evidence="3" key="1">
    <citation type="journal article" date="2020" name="Stud. Mycol.">
        <title>101 Dothideomycetes genomes: a test case for predicting lifestyles and emergence of pathogens.</title>
        <authorList>
            <person name="Haridas S."/>
            <person name="Albert R."/>
            <person name="Binder M."/>
            <person name="Bloem J."/>
            <person name="Labutti K."/>
            <person name="Salamov A."/>
            <person name="Andreopoulos B."/>
            <person name="Baker S."/>
            <person name="Barry K."/>
            <person name="Bills G."/>
            <person name="Bluhm B."/>
            <person name="Cannon C."/>
            <person name="Castanera R."/>
            <person name="Culley D."/>
            <person name="Daum C."/>
            <person name="Ezra D."/>
            <person name="Gonzalez J."/>
            <person name="Henrissat B."/>
            <person name="Kuo A."/>
            <person name="Liang C."/>
            <person name="Lipzen A."/>
            <person name="Lutzoni F."/>
            <person name="Magnuson J."/>
            <person name="Mondo S."/>
            <person name="Nolan M."/>
            <person name="Ohm R."/>
            <person name="Pangilinan J."/>
            <person name="Park H.-J."/>
            <person name="Ramirez L."/>
            <person name="Alfaro M."/>
            <person name="Sun H."/>
            <person name="Tritt A."/>
            <person name="Yoshinaga Y."/>
            <person name="Zwiers L.-H."/>
            <person name="Turgeon B."/>
            <person name="Goodwin S."/>
            <person name="Spatafora J."/>
            <person name="Crous P."/>
            <person name="Grigoriev I."/>
        </authorList>
    </citation>
    <scope>NUCLEOTIDE SEQUENCE</scope>
    <source>
        <strain evidence="3">CBS 260.36</strain>
    </source>
</reference>
<keyword evidence="4" id="KW-1185">Reference proteome</keyword>
<proteinExistence type="predicted"/>
<keyword evidence="3" id="KW-0808">Transferase</keyword>
<dbReference type="Proteomes" id="UP000799439">
    <property type="component" value="Unassembled WGS sequence"/>
</dbReference>
<dbReference type="InterPro" id="IPR015424">
    <property type="entry name" value="PyrdxlP-dep_Trfase"/>
</dbReference>
<comment type="caution">
    <text evidence="3">The sequence shown here is derived from an EMBL/GenBank/DDBJ whole genome shotgun (WGS) entry which is preliminary data.</text>
</comment>
<dbReference type="EMBL" id="ML996084">
    <property type="protein sequence ID" value="KAF2154274.1"/>
    <property type="molecule type" value="Genomic_DNA"/>
</dbReference>